<evidence type="ECO:0000313" key="4">
    <source>
        <dbReference type="Proteomes" id="UP000283589"/>
    </source>
</evidence>
<evidence type="ECO:0000313" key="3">
    <source>
        <dbReference type="EMBL" id="RHM38290.1"/>
    </source>
</evidence>
<dbReference type="PANTHER" id="PTHR43135:SF3">
    <property type="entry name" value="ALPHA-D-RIBOSE 1-METHYLPHOSPHONATE 5-TRIPHOSPHATE DIPHOSPHATASE"/>
    <property type="match status" value="1"/>
</dbReference>
<dbReference type="InterPro" id="IPR011059">
    <property type="entry name" value="Metal-dep_hydrolase_composite"/>
</dbReference>
<evidence type="ECO:0000313" key="2">
    <source>
        <dbReference type="EMBL" id="RGV30792.1"/>
    </source>
</evidence>
<name>A0A412WU89_9BACT</name>
<evidence type="ECO:0000313" key="5">
    <source>
        <dbReference type="Proteomes" id="UP000286038"/>
    </source>
</evidence>
<dbReference type="AlphaFoldDB" id="A0A412WU89"/>
<protein>
    <recommendedName>
        <fullName evidence="1">Amidohydrolase-related domain-containing protein</fullName>
    </recommendedName>
</protein>
<dbReference type="SUPFAM" id="SSF51338">
    <property type="entry name" value="Composite domain of metallo-dependent hydrolases"/>
    <property type="match status" value="1"/>
</dbReference>
<evidence type="ECO:0000259" key="1">
    <source>
        <dbReference type="Pfam" id="PF01979"/>
    </source>
</evidence>
<organism evidence="2 4">
    <name type="scientific">Butyricimonas virosa</name>
    <dbReference type="NCBI Taxonomy" id="544645"/>
    <lineage>
        <taxon>Bacteria</taxon>
        <taxon>Pseudomonadati</taxon>
        <taxon>Bacteroidota</taxon>
        <taxon>Bacteroidia</taxon>
        <taxon>Bacteroidales</taxon>
        <taxon>Odoribacteraceae</taxon>
        <taxon>Butyricimonas</taxon>
    </lineage>
</organism>
<dbReference type="Proteomes" id="UP000283589">
    <property type="component" value="Unassembled WGS sequence"/>
</dbReference>
<dbReference type="Gene3D" id="3.40.50.10910">
    <property type="entry name" value="Amidohydrolase"/>
    <property type="match status" value="1"/>
</dbReference>
<proteinExistence type="predicted"/>
<dbReference type="Gene3D" id="1.20.58.520">
    <property type="entry name" value="Amidohydrolase"/>
    <property type="match status" value="1"/>
</dbReference>
<dbReference type="PANTHER" id="PTHR43135">
    <property type="entry name" value="ALPHA-D-RIBOSE 1-METHYLPHOSPHONATE 5-TRIPHOSPHATE DIPHOSPHATASE"/>
    <property type="match status" value="1"/>
</dbReference>
<dbReference type="EMBL" id="QRPV01000046">
    <property type="protein sequence ID" value="RHM38290.1"/>
    <property type="molecule type" value="Genomic_DNA"/>
</dbReference>
<dbReference type="InterPro" id="IPR051781">
    <property type="entry name" value="Metallo-dep_Hydrolase"/>
</dbReference>
<dbReference type="InterPro" id="IPR032466">
    <property type="entry name" value="Metal_Hydrolase"/>
</dbReference>
<dbReference type="GO" id="GO:0016810">
    <property type="term" value="F:hydrolase activity, acting on carbon-nitrogen (but not peptide) bonds"/>
    <property type="evidence" value="ECO:0007669"/>
    <property type="project" value="InterPro"/>
</dbReference>
<sequence>MRLVGSIIIFFLLCFHGNAQEKIVVLKNVNIVDVVEGSIHKGQDVVMKGGIIQAIGKDVGTGIAGEVKDLTGMYVMPGLIDAHVHIANDPKETQDDRAKHLEYFLRHGITSIRDAAGDARVLRELKEGVQRGKYEGSDIYYAAFMAGPAYFEGNDREKSMVEGWSEPYAPWMQCIRPDSDLDKAMEEAKEWGCTGVKIYGGFDREALLPIVRKAKEHGLQVWGHATLFPAKPWDVADAGVQVISHAYMLEWEGVSEELSGNIFENYEKFYDKIDHEKMSVERFLQAVKQKGLIFDPTLFLCMENKMEWAARFVKRANQIGVKICAGTDYINDLNRPFPFLFDELDLYVEKCGFYPMEAIFTVTKVAAEALGIGDKVGTVEVGKQADLLILPENPYDDIKALRKIQMIIKQGRIL</sequence>
<gene>
    <name evidence="2" type="ORF">DWW18_20045</name>
    <name evidence="3" type="ORF">DWZ68_17920</name>
</gene>
<dbReference type="EMBL" id="QRZA01000050">
    <property type="protein sequence ID" value="RGV30792.1"/>
    <property type="molecule type" value="Genomic_DNA"/>
</dbReference>
<dbReference type="Gene3D" id="3.30.110.90">
    <property type="entry name" value="Amidohydrolase"/>
    <property type="match status" value="1"/>
</dbReference>
<reference evidence="4 5" key="1">
    <citation type="submission" date="2018-08" db="EMBL/GenBank/DDBJ databases">
        <title>A genome reference for cultivated species of the human gut microbiota.</title>
        <authorList>
            <person name="Zou Y."/>
            <person name="Xue W."/>
            <person name="Luo G."/>
        </authorList>
    </citation>
    <scope>NUCLEOTIDE SEQUENCE [LARGE SCALE GENOMIC DNA]</scope>
    <source>
        <strain evidence="2 4">AF14-49</strain>
        <strain evidence="3 5">AF34-33</strain>
    </source>
</reference>
<dbReference type="Gene3D" id="2.30.40.10">
    <property type="entry name" value="Urease, subunit C, domain 1"/>
    <property type="match status" value="1"/>
</dbReference>
<dbReference type="Pfam" id="PF01979">
    <property type="entry name" value="Amidohydro_1"/>
    <property type="match status" value="1"/>
</dbReference>
<comment type="caution">
    <text evidence="2">The sequence shown here is derived from an EMBL/GenBank/DDBJ whole genome shotgun (WGS) entry which is preliminary data.</text>
</comment>
<dbReference type="InterPro" id="IPR006680">
    <property type="entry name" value="Amidohydro-rel"/>
</dbReference>
<dbReference type="RefSeq" id="WP_118261596.1">
    <property type="nucleotide sequence ID" value="NZ_CABJDM010000046.1"/>
</dbReference>
<feature type="domain" description="Amidohydrolase-related" evidence="1">
    <location>
        <begin position="74"/>
        <end position="413"/>
    </location>
</feature>
<accession>A0A412WU89</accession>
<dbReference type="SUPFAM" id="SSF51556">
    <property type="entry name" value="Metallo-dependent hydrolases"/>
    <property type="match status" value="1"/>
</dbReference>
<dbReference type="Proteomes" id="UP000286038">
    <property type="component" value="Unassembled WGS sequence"/>
</dbReference>